<feature type="signal peptide" evidence="1">
    <location>
        <begin position="1"/>
        <end position="19"/>
    </location>
</feature>
<evidence type="ECO:0008006" key="4">
    <source>
        <dbReference type="Google" id="ProtNLM"/>
    </source>
</evidence>
<dbReference type="RefSeq" id="WP_036365167.1">
    <property type="nucleotide sequence ID" value="NZ_AOMT01000022.1"/>
</dbReference>
<dbReference type="Gene3D" id="3.30.160.150">
    <property type="entry name" value="Lipoprotein like domain"/>
    <property type="match status" value="1"/>
</dbReference>
<organism evidence="2 3">
    <name type="scientific">Moraxella bovoculi 237</name>
    <dbReference type="NCBI Taxonomy" id="743974"/>
    <lineage>
        <taxon>Bacteria</taxon>
        <taxon>Pseudomonadati</taxon>
        <taxon>Pseudomonadota</taxon>
        <taxon>Gammaproteobacteria</taxon>
        <taxon>Moraxellales</taxon>
        <taxon>Moraxellaceae</taxon>
        <taxon>Moraxella</taxon>
    </lineage>
</organism>
<name>A0A066UDT1_9GAMM</name>
<dbReference type="PROSITE" id="PS51257">
    <property type="entry name" value="PROKAR_LIPOPROTEIN"/>
    <property type="match status" value="1"/>
</dbReference>
<accession>A0A066UDT1</accession>
<dbReference type="EMBL" id="AOMT01000022">
    <property type="protein sequence ID" value="KDN25240.1"/>
    <property type="molecule type" value="Genomic_DNA"/>
</dbReference>
<reference evidence="2 3" key="1">
    <citation type="journal article" date="2014" name="Genome Announc.">
        <title>Draft Genome Sequence of Moraxella bovoculi Strain 237T (ATCC BAA-1259T) Isolated from a Calf with Infectious Bovine Keratoconjunctivitis.</title>
        <authorList>
            <person name="Calcutt M.J."/>
            <person name="Foecking M.F."/>
            <person name="Martin N.T."/>
            <person name="Mhlanga-Mutangadura T."/>
            <person name="Reilly T.J."/>
        </authorList>
    </citation>
    <scope>NUCLEOTIDE SEQUENCE [LARGE SCALE GENOMIC DNA]</scope>
    <source>
        <strain evidence="2 3">237</strain>
    </source>
</reference>
<gene>
    <name evidence="2" type="ORF">MBO_05514</name>
</gene>
<dbReference type="Proteomes" id="UP000035860">
    <property type="component" value="Unassembled WGS sequence"/>
</dbReference>
<proteinExistence type="predicted"/>
<protein>
    <recommendedName>
        <fullName evidence="4">LPS-assembly lipoprotein LptE</fullName>
    </recommendedName>
</protein>
<keyword evidence="1" id="KW-0732">Signal</keyword>
<evidence type="ECO:0000313" key="2">
    <source>
        <dbReference type="EMBL" id="KDN25240.1"/>
    </source>
</evidence>
<evidence type="ECO:0000256" key="1">
    <source>
        <dbReference type="SAM" id="SignalP"/>
    </source>
</evidence>
<sequence>MKKALVLAFVVATATSLSACGFALRGSDRTAAVIAPTNLSTQLILEDNQFALGLKRPLVKRLQLLGVSEQATAANTVKVDNLRLRRYELVGTLTEVRLVMMADVSYTIGGQTHRAPVQVEQSYQYNEASVVTVDQQGEKTKTRLYDHLAQRIAEQYYAKAKL</sequence>
<dbReference type="OrthoDB" id="6656639at2"/>
<keyword evidence="3" id="KW-1185">Reference proteome</keyword>
<dbReference type="AlphaFoldDB" id="A0A066UDT1"/>
<feature type="chain" id="PRO_5001627165" description="LPS-assembly lipoprotein LptE" evidence="1">
    <location>
        <begin position="20"/>
        <end position="162"/>
    </location>
</feature>
<dbReference type="eggNOG" id="COG2980">
    <property type="taxonomic scope" value="Bacteria"/>
</dbReference>
<evidence type="ECO:0000313" key="3">
    <source>
        <dbReference type="Proteomes" id="UP000035860"/>
    </source>
</evidence>
<comment type="caution">
    <text evidence="2">The sequence shown here is derived from an EMBL/GenBank/DDBJ whole genome shotgun (WGS) entry which is preliminary data.</text>
</comment>